<evidence type="ECO:0000313" key="2">
    <source>
        <dbReference type="EMBL" id="ACL61756.1"/>
    </source>
</evidence>
<organism evidence="2 3">
    <name type="scientific">Methylobacterium nodulans (strain LMG 21967 / CNCM I-2342 / ORS 2060)</name>
    <dbReference type="NCBI Taxonomy" id="460265"/>
    <lineage>
        <taxon>Bacteria</taxon>
        <taxon>Pseudomonadati</taxon>
        <taxon>Pseudomonadota</taxon>
        <taxon>Alphaproteobacteria</taxon>
        <taxon>Hyphomicrobiales</taxon>
        <taxon>Methylobacteriaceae</taxon>
        <taxon>Methylobacterium</taxon>
    </lineage>
</organism>
<accession>B8IIW1</accession>
<name>B8IIW1_METNO</name>
<keyword evidence="3" id="KW-1185">Reference proteome</keyword>
<dbReference type="AlphaFoldDB" id="B8IIW1"/>
<dbReference type="STRING" id="460265.Mnod_7015"/>
<proteinExistence type="predicted"/>
<dbReference type="HOGENOM" id="CLU_2735424_0_0_5"/>
<protein>
    <submittedName>
        <fullName evidence="2">Uncharacterized protein</fullName>
    </submittedName>
</protein>
<evidence type="ECO:0000313" key="3">
    <source>
        <dbReference type="Proteomes" id="UP000008207"/>
    </source>
</evidence>
<gene>
    <name evidence="2" type="ordered locus">Mnod_7015</name>
</gene>
<dbReference type="KEGG" id="mno:Mnod_7015"/>
<reference evidence="2 3" key="1">
    <citation type="submission" date="2009-01" db="EMBL/GenBank/DDBJ databases">
        <title>Complete sequence of chromosome of Methylobacterium nodulans ORS 2060.</title>
        <authorList>
            <consortium name="US DOE Joint Genome Institute"/>
            <person name="Lucas S."/>
            <person name="Copeland A."/>
            <person name="Lapidus A."/>
            <person name="Glavina del Rio T."/>
            <person name="Dalin E."/>
            <person name="Tice H."/>
            <person name="Bruce D."/>
            <person name="Goodwin L."/>
            <person name="Pitluck S."/>
            <person name="Sims D."/>
            <person name="Brettin T."/>
            <person name="Detter J.C."/>
            <person name="Han C."/>
            <person name="Larimer F."/>
            <person name="Land M."/>
            <person name="Hauser L."/>
            <person name="Kyrpides N."/>
            <person name="Ivanova N."/>
            <person name="Marx C.J."/>
            <person name="Richardson P."/>
        </authorList>
    </citation>
    <scope>NUCLEOTIDE SEQUENCE [LARGE SCALE GENOMIC DNA]</scope>
    <source>
        <strain evidence="3">LMG 21967 / CNCM I-2342 / ORS 2060</strain>
    </source>
</reference>
<dbReference type="Proteomes" id="UP000008207">
    <property type="component" value="Chromosome"/>
</dbReference>
<sequence length="71" mass="7578">MLFWIMVAQNGAVTSGSAEFETFEACRAASTYIGLAAAQASESASTRGTRGPVMTRQTQCFDKKTGKPAWP</sequence>
<feature type="region of interest" description="Disordered" evidence="1">
    <location>
        <begin position="44"/>
        <end position="71"/>
    </location>
</feature>
<dbReference type="EMBL" id="CP001349">
    <property type="protein sequence ID" value="ACL61756.1"/>
    <property type="molecule type" value="Genomic_DNA"/>
</dbReference>
<evidence type="ECO:0000256" key="1">
    <source>
        <dbReference type="SAM" id="MobiDB-lite"/>
    </source>
</evidence>